<keyword evidence="8" id="KW-1185">Reference proteome</keyword>
<evidence type="ECO:0000256" key="1">
    <source>
        <dbReference type="ARBA" id="ARBA00004240"/>
    </source>
</evidence>
<comment type="caution">
    <text evidence="7">The sequence shown here is derived from an EMBL/GenBank/DDBJ whole genome shotgun (WGS) entry which is preliminary data.</text>
</comment>
<sequence length="160" mass="18767">MILLTVGTQRFQFNRLLTKVDELIQEGIIKSDMFAQIGYSTYIPKNYKYITLISSDEMDRYFDQSDLIITHSGTSSIIKGLKKGKKIIVVPRQKKFDEHIDDHQLEIAMMFEKKGFIEVVYNINDLAQKIEIIKTKEYAKYANESQFLLNDIKKYIEKII</sequence>
<feature type="domain" description="Glycosyl transferase family 28 C-terminal" evidence="6">
    <location>
        <begin position="1"/>
        <end position="157"/>
    </location>
</feature>
<dbReference type="Pfam" id="PF04101">
    <property type="entry name" value="Glyco_tran_28_C"/>
    <property type="match status" value="1"/>
</dbReference>
<proteinExistence type="inferred from homology"/>
<dbReference type="InterPro" id="IPR007235">
    <property type="entry name" value="Glyco_trans_28_C"/>
</dbReference>
<evidence type="ECO:0000313" key="7">
    <source>
        <dbReference type="EMBL" id="MFD2663087.1"/>
    </source>
</evidence>
<evidence type="ECO:0000256" key="5">
    <source>
        <dbReference type="ARBA" id="ARBA00022824"/>
    </source>
</evidence>
<dbReference type="PANTHER" id="PTHR12867">
    <property type="entry name" value="GLYCOSYL TRANSFERASE-RELATED"/>
    <property type="match status" value="1"/>
</dbReference>
<evidence type="ECO:0000256" key="2">
    <source>
        <dbReference type="ARBA" id="ARBA00006962"/>
    </source>
</evidence>
<dbReference type="EMBL" id="JBHUMY010000038">
    <property type="protein sequence ID" value="MFD2663087.1"/>
    <property type="molecule type" value="Genomic_DNA"/>
</dbReference>
<dbReference type="SUPFAM" id="SSF53756">
    <property type="entry name" value="UDP-Glycosyltransferase/glycogen phosphorylase"/>
    <property type="match status" value="1"/>
</dbReference>
<dbReference type="InterPro" id="IPR039042">
    <property type="entry name" value="Alg13-like"/>
</dbReference>
<evidence type="ECO:0000256" key="4">
    <source>
        <dbReference type="ARBA" id="ARBA00022679"/>
    </source>
</evidence>
<dbReference type="PANTHER" id="PTHR12867:SF6">
    <property type="entry name" value="N-ACETYLGLUCOSAMINYLDIPHOSPHODOLICHOL N-ACETYLGLUCOSAMINYLTRANSFERASE"/>
    <property type="match status" value="1"/>
</dbReference>
<accession>A0ABW5R2Z2</accession>
<dbReference type="InterPro" id="IPR048097">
    <property type="entry name" value="Cps14G-like"/>
</dbReference>
<evidence type="ECO:0000256" key="3">
    <source>
        <dbReference type="ARBA" id="ARBA00022676"/>
    </source>
</evidence>
<dbReference type="Gene3D" id="3.40.50.2000">
    <property type="entry name" value="Glycogen Phosphorylase B"/>
    <property type="match status" value="1"/>
</dbReference>
<organism evidence="7 8">
    <name type="scientific">Paenibacillus thailandensis</name>
    <dbReference type="NCBI Taxonomy" id="393250"/>
    <lineage>
        <taxon>Bacteria</taxon>
        <taxon>Bacillati</taxon>
        <taxon>Bacillota</taxon>
        <taxon>Bacilli</taxon>
        <taxon>Bacillales</taxon>
        <taxon>Paenibacillaceae</taxon>
        <taxon>Paenibacillus</taxon>
    </lineage>
</organism>
<dbReference type="NCBIfam" id="NF041548">
    <property type="entry name" value="PssE"/>
    <property type="match status" value="1"/>
</dbReference>
<evidence type="ECO:0000313" key="8">
    <source>
        <dbReference type="Proteomes" id="UP001597493"/>
    </source>
</evidence>
<gene>
    <name evidence="7" type="primary">pssE</name>
    <name evidence="7" type="ORF">ACFSW5_22780</name>
</gene>
<keyword evidence="3" id="KW-0328">Glycosyltransferase</keyword>
<reference evidence="8" key="1">
    <citation type="journal article" date="2019" name="Int. J. Syst. Evol. Microbiol.">
        <title>The Global Catalogue of Microorganisms (GCM) 10K type strain sequencing project: providing services to taxonomists for standard genome sequencing and annotation.</title>
        <authorList>
            <consortium name="The Broad Institute Genomics Platform"/>
            <consortium name="The Broad Institute Genome Sequencing Center for Infectious Disease"/>
            <person name="Wu L."/>
            <person name="Ma J."/>
        </authorList>
    </citation>
    <scope>NUCLEOTIDE SEQUENCE [LARGE SCALE GENOMIC DNA]</scope>
    <source>
        <strain evidence="8">TISTR 1827</strain>
    </source>
</reference>
<comment type="similarity">
    <text evidence="2">Belongs to the glycosyltransferase 28 family.</text>
</comment>
<comment type="subcellular location">
    <subcellularLocation>
        <location evidence="1">Endoplasmic reticulum</location>
    </subcellularLocation>
</comment>
<protein>
    <submittedName>
        <fullName evidence="7">PssE/Cps14G family polysaccharide biosynthesis glycosyltransferase</fullName>
    </submittedName>
</protein>
<keyword evidence="5" id="KW-0256">Endoplasmic reticulum</keyword>
<evidence type="ECO:0000259" key="6">
    <source>
        <dbReference type="Pfam" id="PF04101"/>
    </source>
</evidence>
<dbReference type="Proteomes" id="UP001597493">
    <property type="component" value="Unassembled WGS sequence"/>
</dbReference>
<keyword evidence="4" id="KW-0808">Transferase</keyword>
<dbReference type="RefSeq" id="WP_379278449.1">
    <property type="nucleotide sequence ID" value="NZ_JBHUGT010000008.1"/>
</dbReference>
<name>A0ABW5R2Z2_9BACL</name>